<proteinExistence type="predicted"/>
<dbReference type="KEGG" id="pif:PITG_15880"/>
<dbReference type="EMBL" id="DS028156">
    <property type="protein sequence ID" value="EEY63529.1"/>
    <property type="molecule type" value="Genomic_DNA"/>
</dbReference>
<dbReference type="InParanoid" id="D0NRY8"/>
<dbReference type="eggNOG" id="ENOG502RGYY">
    <property type="taxonomic scope" value="Eukaryota"/>
</dbReference>
<evidence type="ECO:0000313" key="3">
    <source>
        <dbReference type="Proteomes" id="UP000006643"/>
    </source>
</evidence>
<feature type="region of interest" description="Disordered" evidence="1">
    <location>
        <begin position="27"/>
        <end position="75"/>
    </location>
</feature>
<dbReference type="GeneID" id="9475672"/>
<name>D0NRY8_PHYIT</name>
<dbReference type="HOGENOM" id="CLU_1762381_0_0_1"/>
<dbReference type="AlphaFoldDB" id="D0NRY8"/>
<dbReference type="Proteomes" id="UP000006643">
    <property type="component" value="Unassembled WGS sequence"/>
</dbReference>
<sequence>MDVLYLWYWLKKRPEALSSARGGMYEEDEFDSLSSSTPTRERRNATPSKPSSTKKRPRESLPSRRTPNKKYKADSDSMEVLVTLVGRIAAARGSLKSHLQENRIKRLLSDVDKVVYCFLGLRRLDGRINTDTCNIHHIIETLDYTNCH</sequence>
<keyword evidence="3" id="KW-1185">Reference proteome</keyword>
<accession>D0NRY8</accession>
<protein>
    <submittedName>
        <fullName evidence="2">Uncharacterized protein</fullName>
    </submittedName>
</protein>
<dbReference type="RefSeq" id="XP_002898116.1">
    <property type="nucleotide sequence ID" value="XM_002898070.1"/>
</dbReference>
<dbReference type="VEuPathDB" id="FungiDB:PITG_15880"/>
<evidence type="ECO:0000256" key="1">
    <source>
        <dbReference type="SAM" id="MobiDB-lite"/>
    </source>
</evidence>
<gene>
    <name evidence="2" type="ORF">PITG_15880</name>
</gene>
<reference evidence="3" key="1">
    <citation type="journal article" date="2009" name="Nature">
        <title>Genome sequence and analysis of the Irish potato famine pathogen Phytophthora infestans.</title>
        <authorList>
            <consortium name="The Broad Institute Genome Sequencing Platform"/>
            <person name="Haas B.J."/>
            <person name="Kamoun S."/>
            <person name="Zody M.C."/>
            <person name="Jiang R.H."/>
            <person name="Handsaker R.E."/>
            <person name="Cano L.M."/>
            <person name="Grabherr M."/>
            <person name="Kodira C.D."/>
            <person name="Raffaele S."/>
            <person name="Torto-Alalibo T."/>
            <person name="Bozkurt T.O."/>
            <person name="Ah-Fong A.M."/>
            <person name="Alvarado L."/>
            <person name="Anderson V.L."/>
            <person name="Armstrong M.R."/>
            <person name="Avrova A."/>
            <person name="Baxter L."/>
            <person name="Beynon J."/>
            <person name="Boevink P.C."/>
            <person name="Bollmann S.R."/>
            <person name="Bos J.I."/>
            <person name="Bulone V."/>
            <person name="Cai G."/>
            <person name="Cakir C."/>
            <person name="Carrington J.C."/>
            <person name="Chawner M."/>
            <person name="Conti L."/>
            <person name="Costanzo S."/>
            <person name="Ewan R."/>
            <person name="Fahlgren N."/>
            <person name="Fischbach M.A."/>
            <person name="Fugelstad J."/>
            <person name="Gilroy E.M."/>
            <person name="Gnerre S."/>
            <person name="Green P.J."/>
            <person name="Grenville-Briggs L.J."/>
            <person name="Griffith J."/>
            <person name="Grunwald N.J."/>
            <person name="Horn K."/>
            <person name="Horner N.R."/>
            <person name="Hu C.H."/>
            <person name="Huitema E."/>
            <person name="Jeong D.H."/>
            <person name="Jones A.M."/>
            <person name="Jones J.D."/>
            <person name="Jones R.W."/>
            <person name="Karlsson E.K."/>
            <person name="Kunjeti S.G."/>
            <person name="Lamour K."/>
            <person name="Liu Z."/>
            <person name="Ma L."/>
            <person name="Maclean D."/>
            <person name="Chibucos M.C."/>
            <person name="McDonald H."/>
            <person name="McWalters J."/>
            <person name="Meijer H.J."/>
            <person name="Morgan W."/>
            <person name="Morris P.F."/>
            <person name="Munro C.A."/>
            <person name="O'Neill K."/>
            <person name="Ospina-Giraldo M."/>
            <person name="Pinzon A."/>
            <person name="Pritchard L."/>
            <person name="Ramsahoye B."/>
            <person name="Ren Q."/>
            <person name="Restrepo S."/>
            <person name="Roy S."/>
            <person name="Sadanandom A."/>
            <person name="Savidor A."/>
            <person name="Schornack S."/>
            <person name="Schwartz D.C."/>
            <person name="Schumann U.D."/>
            <person name="Schwessinger B."/>
            <person name="Seyer L."/>
            <person name="Sharpe T."/>
            <person name="Silvar C."/>
            <person name="Song J."/>
            <person name="Studholme D.J."/>
            <person name="Sykes S."/>
            <person name="Thines M."/>
            <person name="van de Vondervoort P.J."/>
            <person name="Phuntumart V."/>
            <person name="Wawra S."/>
            <person name="Weide R."/>
            <person name="Win J."/>
            <person name="Young C."/>
            <person name="Zhou S."/>
            <person name="Fry W."/>
            <person name="Meyers B.C."/>
            <person name="van West P."/>
            <person name="Ristaino J."/>
            <person name="Govers F."/>
            <person name="Birch P.R."/>
            <person name="Whisson S.C."/>
            <person name="Judelson H.S."/>
            <person name="Nusbaum C."/>
        </authorList>
    </citation>
    <scope>NUCLEOTIDE SEQUENCE [LARGE SCALE GENOMIC DNA]</scope>
    <source>
        <strain evidence="3">T30-4</strain>
    </source>
</reference>
<organism evidence="2 3">
    <name type="scientific">Phytophthora infestans (strain T30-4)</name>
    <name type="common">Potato late blight agent</name>
    <dbReference type="NCBI Taxonomy" id="403677"/>
    <lineage>
        <taxon>Eukaryota</taxon>
        <taxon>Sar</taxon>
        <taxon>Stramenopiles</taxon>
        <taxon>Oomycota</taxon>
        <taxon>Peronosporomycetes</taxon>
        <taxon>Peronosporales</taxon>
        <taxon>Peronosporaceae</taxon>
        <taxon>Phytophthora</taxon>
    </lineage>
</organism>
<evidence type="ECO:0000313" key="2">
    <source>
        <dbReference type="EMBL" id="EEY63529.1"/>
    </source>
</evidence>